<keyword evidence="1" id="KW-0812">Transmembrane</keyword>
<evidence type="ECO:0000313" key="3">
    <source>
        <dbReference type="RefSeq" id="XP_003743293.1"/>
    </source>
</evidence>
<gene>
    <name evidence="3" type="primary">LOC100909020</name>
</gene>
<dbReference type="KEGG" id="goe:100909020"/>
<protein>
    <submittedName>
        <fullName evidence="3">Uncharacterized protein LOC100909020</fullName>
    </submittedName>
</protein>
<dbReference type="RefSeq" id="XP_003743293.1">
    <property type="nucleotide sequence ID" value="XM_003743245.1"/>
</dbReference>
<keyword evidence="1" id="KW-0472">Membrane</keyword>
<dbReference type="Proteomes" id="UP000694867">
    <property type="component" value="Unplaced"/>
</dbReference>
<keyword evidence="2" id="KW-1185">Reference proteome</keyword>
<name>A0AAJ6QTD6_9ACAR</name>
<evidence type="ECO:0000313" key="2">
    <source>
        <dbReference type="Proteomes" id="UP000694867"/>
    </source>
</evidence>
<keyword evidence="1" id="KW-1133">Transmembrane helix</keyword>
<dbReference type="GeneID" id="100909020"/>
<evidence type="ECO:0000256" key="1">
    <source>
        <dbReference type="SAM" id="Phobius"/>
    </source>
</evidence>
<proteinExistence type="predicted"/>
<organism evidence="2 3">
    <name type="scientific">Galendromus occidentalis</name>
    <name type="common">western predatory mite</name>
    <dbReference type="NCBI Taxonomy" id="34638"/>
    <lineage>
        <taxon>Eukaryota</taxon>
        <taxon>Metazoa</taxon>
        <taxon>Ecdysozoa</taxon>
        <taxon>Arthropoda</taxon>
        <taxon>Chelicerata</taxon>
        <taxon>Arachnida</taxon>
        <taxon>Acari</taxon>
        <taxon>Parasitiformes</taxon>
        <taxon>Mesostigmata</taxon>
        <taxon>Gamasina</taxon>
        <taxon>Phytoseioidea</taxon>
        <taxon>Phytoseiidae</taxon>
        <taxon>Typhlodrominae</taxon>
        <taxon>Galendromus</taxon>
    </lineage>
</organism>
<accession>A0AAJ6QTD6</accession>
<sequence>MADEAAKRRVLRKQRILGNSENRLKRILNKEGELNSEKNYIIAQGVSLGASLTNVESQPEPSSWSRNGLELDPLHPELGTAFANPAVTPLLSDLTSNLDASIRSQDFGSAAFLEHASNQQSDLFAPRPPLGMADLENVSGASNPMELLCRLAASLDGAKSGASQQKVLYQGPSWLVDTSSPLRVLFILLLGTTSRFLIPSLPIDFAILFGPLYILEVLLISLYFVYKAPFEQSSMSTLYSLLLLSGIHSKIVSTAKTLSVCIETTLRDLVVYSFSFFIAHALCHQLRVFEAQIPM</sequence>
<feature type="transmembrane region" description="Helical" evidence="1">
    <location>
        <begin position="205"/>
        <end position="226"/>
    </location>
</feature>
<dbReference type="AlphaFoldDB" id="A0AAJ6QTD6"/>
<reference evidence="3" key="1">
    <citation type="submission" date="2025-08" db="UniProtKB">
        <authorList>
            <consortium name="RefSeq"/>
        </authorList>
    </citation>
    <scope>IDENTIFICATION</scope>
</reference>